<dbReference type="SMART" id="SM00304">
    <property type="entry name" value="HAMP"/>
    <property type="match status" value="3"/>
</dbReference>
<dbReference type="Gene3D" id="1.20.120.1530">
    <property type="match status" value="2"/>
</dbReference>
<dbReference type="InterPro" id="IPR003660">
    <property type="entry name" value="HAMP_dom"/>
</dbReference>
<dbReference type="OrthoDB" id="10266508at2759"/>
<dbReference type="GO" id="GO:0016020">
    <property type="term" value="C:membrane"/>
    <property type="evidence" value="ECO:0007669"/>
    <property type="project" value="InterPro"/>
</dbReference>
<protein>
    <recommendedName>
        <fullName evidence="3">HAMP domain-containing protein</fullName>
    </recommendedName>
</protein>
<dbReference type="GO" id="GO:0000160">
    <property type="term" value="P:phosphorelay signal transduction system"/>
    <property type="evidence" value="ECO:0007669"/>
    <property type="project" value="UniProtKB-KW"/>
</dbReference>
<comment type="caution">
    <text evidence="4">The sequence shown here is derived from an EMBL/GenBank/DDBJ whole genome shotgun (WGS) entry which is preliminary data.</text>
</comment>
<evidence type="ECO:0000313" key="5">
    <source>
        <dbReference type="Proteomes" id="UP000726737"/>
    </source>
</evidence>
<feature type="non-terminal residue" evidence="4">
    <location>
        <position position="1"/>
    </location>
</feature>
<dbReference type="AlphaFoldDB" id="A0A9P6PJA9"/>
<dbReference type="GO" id="GO:0004673">
    <property type="term" value="F:protein histidine kinase activity"/>
    <property type="evidence" value="ECO:0007669"/>
    <property type="project" value="TreeGrafter"/>
</dbReference>
<dbReference type="EMBL" id="JAAAJA010001887">
    <property type="protein sequence ID" value="KAG0245742.1"/>
    <property type="molecule type" value="Genomic_DNA"/>
</dbReference>
<keyword evidence="1" id="KW-0597">Phosphoprotein</keyword>
<dbReference type="PANTHER" id="PTHR45339:SF1">
    <property type="entry name" value="HYBRID SIGNAL TRANSDUCTION HISTIDINE KINASE J"/>
    <property type="match status" value="1"/>
</dbReference>
<proteinExistence type="predicted"/>
<feature type="domain" description="HAMP" evidence="3">
    <location>
        <begin position="142"/>
        <end position="194"/>
    </location>
</feature>
<name>A0A9P6PJA9_9FUNG</name>
<dbReference type="PANTHER" id="PTHR45339">
    <property type="entry name" value="HYBRID SIGNAL TRANSDUCTION HISTIDINE KINASE J"/>
    <property type="match status" value="1"/>
</dbReference>
<evidence type="ECO:0000313" key="4">
    <source>
        <dbReference type="EMBL" id="KAG0245742.1"/>
    </source>
</evidence>
<gene>
    <name evidence="4" type="ORF">BG011_002669</name>
</gene>
<sequence>MVDQLSTFAAEVTRVAREVGTEGKLGGQAEVEEVDGTWKELTDNVNTMASNLTAQVRDIADVSKAVAKGDLTQKISVDAKGEILDLKNTINIMVDQLSTFSAEVTRVAREVGTEGNLGGQAVVKDVSGTWKELTDNVNTMASNLTTQVRSIAEVTTAVACGDLSKTIVVQAEGEIFELKKTVNSMVEQLRTFAAEVTRVAREVGTWKELTDNVNTMASNLTTQVRDIADVSKAVAKGDLTKKITVNVKGEMMDLKHTINTMVDQLQEFATEVSRVSLEVGTQGKLGGQANVQNVDGVWKELTGNVNTMAANLTTQVRSIAEVTTAVAYGDL</sequence>
<reference evidence="4" key="1">
    <citation type="journal article" date="2020" name="Fungal Divers.">
        <title>Resolving the Mortierellaceae phylogeny through synthesis of multi-gene phylogenetics and phylogenomics.</title>
        <authorList>
            <person name="Vandepol N."/>
            <person name="Liber J."/>
            <person name="Desiro A."/>
            <person name="Na H."/>
            <person name="Kennedy M."/>
            <person name="Barry K."/>
            <person name="Grigoriev I.V."/>
            <person name="Miller A.N."/>
            <person name="O'Donnell K."/>
            <person name="Stajich J.E."/>
            <person name="Bonito G."/>
        </authorList>
    </citation>
    <scope>NUCLEOTIDE SEQUENCE</scope>
    <source>
        <strain evidence="4">KOD948</strain>
    </source>
</reference>
<evidence type="ECO:0000256" key="1">
    <source>
        <dbReference type="ARBA" id="ARBA00022553"/>
    </source>
</evidence>
<feature type="domain" description="HAMP" evidence="3">
    <location>
        <begin position="50"/>
        <end position="102"/>
    </location>
</feature>
<keyword evidence="5" id="KW-1185">Reference proteome</keyword>
<organism evidence="4 5">
    <name type="scientific">Mortierella polycephala</name>
    <dbReference type="NCBI Taxonomy" id="41804"/>
    <lineage>
        <taxon>Eukaryota</taxon>
        <taxon>Fungi</taxon>
        <taxon>Fungi incertae sedis</taxon>
        <taxon>Mucoromycota</taxon>
        <taxon>Mortierellomycotina</taxon>
        <taxon>Mortierellomycetes</taxon>
        <taxon>Mortierellales</taxon>
        <taxon>Mortierellaceae</taxon>
        <taxon>Mortierella</taxon>
    </lineage>
</organism>
<dbReference type="Proteomes" id="UP000726737">
    <property type="component" value="Unassembled WGS sequence"/>
</dbReference>
<dbReference type="Pfam" id="PF00672">
    <property type="entry name" value="HAMP"/>
    <property type="match status" value="1"/>
</dbReference>
<evidence type="ECO:0000256" key="2">
    <source>
        <dbReference type="ARBA" id="ARBA00023012"/>
    </source>
</evidence>
<accession>A0A9P6PJA9</accession>
<dbReference type="Pfam" id="PF18947">
    <property type="entry name" value="HAMP_2"/>
    <property type="match status" value="2"/>
</dbReference>
<dbReference type="FunFam" id="1.20.120.1530:FF:000002">
    <property type="entry name" value="Two-component osmosensing histidine kinase"/>
    <property type="match status" value="1"/>
</dbReference>
<dbReference type="GO" id="GO:0071474">
    <property type="term" value="P:cellular hyperosmotic response"/>
    <property type="evidence" value="ECO:0007669"/>
    <property type="project" value="TreeGrafter"/>
</dbReference>
<dbReference type="Gene3D" id="1.10.287.950">
    <property type="entry name" value="Methyl-accepting chemotaxis protein"/>
    <property type="match status" value="1"/>
</dbReference>
<keyword evidence="2" id="KW-0902">Two-component regulatory system</keyword>
<dbReference type="SUPFAM" id="SSF58104">
    <property type="entry name" value="Methyl-accepting chemotaxis protein (MCP) signaling domain"/>
    <property type="match status" value="3"/>
</dbReference>
<dbReference type="CDD" id="cd06225">
    <property type="entry name" value="HAMP"/>
    <property type="match status" value="3"/>
</dbReference>
<dbReference type="PROSITE" id="PS50885">
    <property type="entry name" value="HAMP"/>
    <property type="match status" value="3"/>
</dbReference>
<feature type="domain" description="HAMP" evidence="3">
    <location>
        <begin position="218"/>
        <end position="270"/>
    </location>
</feature>
<evidence type="ECO:0000259" key="3">
    <source>
        <dbReference type="PROSITE" id="PS50885"/>
    </source>
</evidence>